<dbReference type="PANTHER" id="PTHR43103:SF6">
    <property type="entry name" value="PUTATIVE-RELATED"/>
    <property type="match status" value="1"/>
</dbReference>
<dbReference type="Gene3D" id="3.40.50.720">
    <property type="entry name" value="NAD(P)-binding Rossmann-like Domain"/>
    <property type="match status" value="1"/>
</dbReference>
<dbReference type="SUPFAM" id="SSF51735">
    <property type="entry name" value="NAD(P)-binding Rossmann-fold domains"/>
    <property type="match status" value="1"/>
</dbReference>
<dbReference type="RefSeq" id="WP_371752412.1">
    <property type="nucleotide sequence ID" value="NZ_JAYJLD010000001.1"/>
</dbReference>
<protein>
    <submittedName>
        <fullName evidence="2">NAD(P)-dependent oxidoreductase</fullName>
    </submittedName>
</protein>
<feature type="domain" description="NAD-dependent epimerase/dehydratase" evidence="1">
    <location>
        <begin position="6"/>
        <end position="243"/>
    </location>
</feature>
<accession>A0ABU5ZCS6</accession>
<dbReference type="Proteomes" id="UP001310386">
    <property type="component" value="Unassembled WGS sequence"/>
</dbReference>
<dbReference type="Pfam" id="PF01370">
    <property type="entry name" value="Epimerase"/>
    <property type="match status" value="1"/>
</dbReference>
<comment type="caution">
    <text evidence="2">The sequence shown here is derived from an EMBL/GenBank/DDBJ whole genome shotgun (WGS) entry which is preliminary data.</text>
</comment>
<dbReference type="InterPro" id="IPR001509">
    <property type="entry name" value="Epimerase_deHydtase"/>
</dbReference>
<dbReference type="InterPro" id="IPR036291">
    <property type="entry name" value="NAD(P)-bd_dom_sf"/>
</dbReference>
<name>A0ABU5ZCS6_9BACL</name>
<proteinExistence type="predicted"/>
<reference evidence="2" key="1">
    <citation type="submission" date="2023-12" db="EMBL/GenBank/DDBJ databases">
        <title>Fervidustalea candida gen. nov., sp. nov., a novel member of the family Paenibacillaceae isolated from a geothermal area.</title>
        <authorList>
            <person name="Li W.-J."/>
            <person name="Jiao J.-Y."/>
            <person name="Chen Y."/>
        </authorList>
    </citation>
    <scope>NUCLEOTIDE SEQUENCE</scope>
    <source>
        <strain evidence="2">SYSU GA230002</strain>
    </source>
</reference>
<dbReference type="PANTHER" id="PTHR43103">
    <property type="entry name" value="NUCLEOSIDE-DIPHOSPHATE-SUGAR EPIMERASE"/>
    <property type="match status" value="1"/>
</dbReference>
<evidence type="ECO:0000313" key="3">
    <source>
        <dbReference type="Proteomes" id="UP001310386"/>
    </source>
</evidence>
<keyword evidence="3" id="KW-1185">Reference proteome</keyword>
<dbReference type="EMBL" id="JAYJLD010000001">
    <property type="protein sequence ID" value="MEB3100314.1"/>
    <property type="molecule type" value="Genomic_DNA"/>
</dbReference>
<dbReference type="CDD" id="cd08946">
    <property type="entry name" value="SDR_e"/>
    <property type="match status" value="1"/>
</dbReference>
<organism evidence="2 3">
    <name type="scientific">Ferviditalea candida</name>
    <dbReference type="NCBI Taxonomy" id="3108399"/>
    <lineage>
        <taxon>Bacteria</taxon>
        <taxon>Bacillati</taxon>
        <taxon>Bacillota</taxon>
        <taxon>Bacilli</taxon>
        <taxon>Bacillales</taxon>
        <taxon>Paenibacillaceae</taxon>
        <taxon>Ferviditalea</taxon>
    </lineage>
</organism>
<gene>
    <name evidence="2" type="ORF">VF724_01400</name>
</gene>
<sequence>MSKKRVIVTGGSGMAGKWVVKDLVDNGYEVVNLDIVPMKDRLVRTVITDLTDAGQVFNALSMTTVQHEFSPSIRPEPIDAIVHFAAIPRIMTHPDNEVFRINVMGTYNVLDAASKLGIKKVIIASSETTYGVVFADLYRDPLYFPLDENYPTNDRHPTDSYATSKVINETTARMFHERSGMDIYAFRIGNVIDVNDYENFPKFFADPEFRRRITWSYIDVRDLAQACRLGIEKDGLGFEIFNVAADDVSSDIPTQELLNRFYPNVPVKKELGEFETLLSNEKIKRVLGFKQQHNWRMYVKA</sequence>
<evidence type="ECO:0000313" key="2">
    <source>
        <dbReference type="EMBL" id="MEB3100314.1"/>
    </source>
</evidence>
<evidence type="ECO:0000259" key="1">
    <source>
        <dbReference type="Pfam" id="PF01370"/>
    </source>
</evidence>